<dbReference type="AlphaFoldDB" id="A0A8I2ZK94"/>
<keyword evidence="12" id="KW-0436">Ligase</keyword>
<evidence type="ECO:0000259" key="11">
    <source>
        <dbReference type="PROSITE" id="PS51044"/>
    </source>
</evidence>
<comment type="caution">
    <text evidence="12">The sequence shown here is derived from an EMBL/GenBank/DDBJ whole genome shotgun (WGS) entry which is preliminary data.</text>
</comment>
<dbReference type="PROSITE" id="PS51044">
    <property type="entry name" value="ZF_SP_RING"/>
    <property type="match status" value="1"/>
</dbReference>
<dbReference type="GO" id="GO:0016925">
    <property type="term" value="P:protein sumoylation"/>
    <property type="evidence" value="ECO:0007669"/>
    <property type="project" value="TreeGrafter"/>
</dbReference>
<evidence type="ECO:0000256" key="8">
    <source>
        <dbReference type="ARBA" id="ARBA00023242"/>
    </source>
</evidence>
<dbReference type="PANTHER" id="PTHR21330:SF1">
    <property type="entry name" value="E3 SUMO-PROTEIN LIGASE NSE2"/>
    <property type="match status" value="1"/>
</dbReference>
<feature type="compositionally biased region" description="Gly residues" evidence="10">
    <location>
        <begin position="261"/>
        <end position="270"/>
    </location>
</feature>
<dbReference type="Pfam" id="PF11789">
    <property type="entry name" value="zf-Nse"/>
    <property type="match status" value="1"/>
</dbReference>
<dbReference type="GO" id="GO:0030915">
    <property type="term" value="C:Smc5-Smc6 complex"/>
    <property type="evidence" value="ECO:0007669"/>
    <property type="project" value="InterPro"/>
</dbReference>
<feature type="domain" description="SP-RING-type" evidence="11">
    <location>
        <begin position="276"/>
        <end position="364"/>
    </location>
</feature>
<evidence type="ECO:0000313" key="12">
    <source>
        <dbReference type="EMBL" id="KAG7131172.1"/>
    </source>
</evidence>
<comment type="subcellular location">
    <subcellularLocation>
        <location evidence="1">Nucleus</location>
    </subcellularLocation>
</comment>
<dbReference type="GO" id="GO:0000724">
    <property type="term" value="P:double-strand break repair via homologous recombination"/>
    <property type="evidence" value="ECO:0007669"/>
    <property type="project" value="InterPro"/>
</dbReference>
<sequence>MSATRRARPRAPSEDPTDLPPYEPLELTLSDNVARSLNALATGRDSRRYEEHIRKATSLLGRNVAAANDRLAERQGDLQTTLAKRAARGAEKTPADLHLEAWIAEFQAEVAALTAESEAAVRDLVDRKAAAQDDKDAIAATADHIQSFPTRAQRLRDRRTAAADTSTQDAHFDGDDDGAEPDLPPPEDPIHDILQGARADKAQAYAALPPYERYALNNDYAAFKKLWHDATLGDQDVPLPDPSRWFDRDGNPVASARGGARRGAGANGNDGDGEDEDEDLVIEGETQSFICPLSLQPLTQPFSNNKCSHTFQKESIQAWFAESRNQERTCPTTGCNVQLKLRDFYDDDLILRKILRQKKRLAAEAAAAEEIDDESDEDEAPRRRSQAVKRERQGSDDEIEDDS</sequence>
<feature type="region of interest" description="Disordered" evidence="10">
    <location>
        <begin position="1"/>
        <end position="24"/>
    </location>
</feature>
<dbReference type="InterPro" id="IPR026846">
    <property type="entry name" value="Nse2(Mms21)"/>
</dbReference>
<keyword evidence="5 9" id="KW-0863">Zinc-finger</keyword>
<dbReference type="PANTHER" id="PTHR21330">
    <property type="entry name" value="E3 SUMO-PROTEIN LIGASE NSE2"/>
    <property type="match status" value="1"/>
</dbReference>
<dbReference type="GO" id="GO:0016567">
    <property type="term" value="P:protein ubiquitination"/>
    <property type="evidence" value="ECO:0007669"/>
    <property type="project" value="InterPro"/>
</dbReference>
<keyword evidence="8" id="KW-0539">Nucleus</keyword>
<evidence type="ECO:0000256" key="6">
    <source>
        <dbReference type="ARBA" id="ARBA00022786"/>
    </source>
</evidence>
<dbReference type="OrthoDB" id="26899at2759"/>
<gene>
    <name evidence="12" type="ORF">HYQ45_010220</name>
</gene>
<feature type="region of interest" description="Disordered" evidence="10">
    <location>
        <begin position="246"/>
        <end position="277"/>
    </location>
</feature>
<evidence type="ECO:0000313" key="13">
    <source>
        <dbReference type="Proteomes" id="UP000689129"/>
    </source>
</evidence>
<evidence type="ECO:0000256" key="2">
    <source>
        <dbReference type="ARBA" id="ARBA00004718"/>
    </source>
</evidence>
<dbReference type="GO" id="GO:0008270">
    <property type="term" value="F:zinc ion binding"/>
    <property type="evidence" value="ECO:0007669"/>
    <property type="project" value="UniProtKB-KW"/>
</dbReference>
<evidence type="ECO:0000256" key="1">
    <source>
        <dbReference type="ARBA" id="ARBA00004123"/>
    </source>
</evidence>
<evidence type="ECO:0000256" key="9">
    <source>
        <dbReference type="PROSITE-ProRule" id="PRU00452"/>
    </source>
</evidence>
<dbReference type="SMART" id="SM00504">
    <property type="entry name" value="Ubox"/>
    <property type="match status" value="1"/>
</dbReference>
<evidence type="ECO:0000256" key="4">
    <source>
        <dbReference type="ARBA" id="ARBA00022723"/>
    </source>
</evidence>
<dbReference type="Proteomes" id="UP000689129">
    <property type="component" value="Unassembled WGS sequence"/>
</dbReference>
<evidence type="ECO:0000256" key="5">
    <source>
        <dbReference type="ARBA" id="ARBA00022771"/>
    </source>
</evidence>
<keyword evidence="4" id="KW-0479">Metal-binding</keyword>
<evidence type="ECO:0000256" key="7">
    <source>
        <dbReference type="ARBA" id="ARBA00022833"/>
    </source>
</evidence>
<dbReference type="InterPro" id="IPR003613">
    <property type="entry name" value="Ubox_domain"/>
</dbReference>
<keyword evidence="6" id="KW-0833">Ubl conjugation pathway</keyword>
<feature type="compositionally biased region" description="Acidic residues" evidence="10">
    <location>
        <begin position="367"/>
        <end position="379"/>
    </location>
</feature>
<comment type="pathway">
    <text evidence="2">Protein modification; protein sumoylation.</text>
</comment>
<evidence type="ECO:0000256" key="10">
    <source>
        <dbReference type="SAM" id="MobiDB-lite"/>
    </source>
</evidence>
<reference evidence="12" key="1">
    <citation type="journal article" date="2021" name="Mol. Plant Pathol.">
        <title>A 20-kb lineage-specific genomic region tames virulence in pathogenic amphidiploid Verticillium longisporum.</title>
        <authorList>
            <person name="Harting R."/>
            <person name="Starke J."/>
            <person name="Kusch H."/>
            <person name="Poggeler S."/>
            <person name="Maurus I."/>
            <person name="Schluter R."/>
            <person name="Landesfeind M."/>
            <person name="Bulla I."/>
            <person name="Nowrousian M."/>
            <person name="de Jonge R."/>
            <person name="Stahlhut G."/>
            <person name="Hoff K.J."/>
            <person name="Asshauer K.P."/>
            <person name="Thurmer A."/>
            <person name="Stanke M."/>
            <person name="Daniel R."/>
            <person name="Morgenstern B."/>
            <person name="Thomma B.P.H.J."/>
            <person name="Kronstad J.W."/>
            <person name="Braus-Stromeyer S.A."/>
            <person name="Braus G.H."/>
        </authorList>
    </citation>
    <scope>NUCLEOTIDE SEQUENCE</scope>
    <source>
        <strain evidence="12">Vl32</strain>
    </source>
</reference>
<protein>
    <submittedName>
        <fullName evidence="12">E3 SUMO-protein ligase NSE2 like</fullName>
    </submittedName>
</protein>
<feature type="region of interest" description="Disordered" evidence="10">
    <location>
        <begin position="363"/>
        <end position="403"/>
    </location>
</feature>
<dbReference type="InterPro" id="IPR004181">
    <property type="entry name" value="Znf_MIZ"/>
</dbReference>
<organism evidence="12 13">
    <name type="scientific">Verticillium longisporum</name>
    <name type="common">Verticillium dahliae var. longisporum</name>
    <dbReference type="NCBI Taxonomy" id="100787"/>
    <lineage>
        <taxon>Eukaryota</taxon>
        <taxon>Fungi</taxon>
        <taxon>Dikarya</taxon>
        <taxon>Ascomycota</taxon>
        <taxon>Pezizomycotina</taxon>
        <taxon>Sordariomycetes</taxon>
        <taxon>Hypocreomycetidae</taxon>
        <taxon>Glomerellales</taxon>
        <taxon>Plectosphaerellaceae</taxon>
        <taxon>Verticillium</taxon>
    </lineage>
</organism>
<name>A0A8I2ZK94_VERLO</name>
<accession>A0A8I2ZK94</accession>
<evidence type="ECO:0000256" key="3">
    <source>
        <dbReference type="ARBA" id="ARBA00022679"/>
    </source>
</evidence>
<proteinExistence type="predicted"/>
<keyword evidence="7" id="KW-0862">Zinc</keyword>
<dbReference type="GO" id="GO:0004842">
    <property type="term" value="F:ubiquitin-protein transferase activity"/>
    <property type="evidence" value="ECO:0007669"/>
    <property type="project" value="InterPro"/>
</dbReference>
<dbReference type="GO" id="GO:0005634">
    <property type="term" value="C:nucleus"/>
    <property type="evidence" value="ECO:0007669"/>
    <property type="project" value="UniProtKB-SubCell"/>
</dbReference>
<dbReference type="GO" id="GO:0016874">
    <property type="term" value="F:ligase activity"/>
    <property type="evidence" value="ECO:0007669"/>
    <property type="project" value="UniProtKB-KW"/>
</dbReference>
<dbReference type="EMBL" id="JAEMWZ010000212">
    <property type="protein sequence ID" value="KAG7131172.1"/>
    <property type="molecule type" value="Genomic_DNA"/>
</dbReference>
<feature type="region of interest" description="Disordered" evidence="10">
    <location>
        <begin position="152"/>
        <end position="188"/>
    </location>
</feature>
<keyword evidence="3" id="KW-0808">Transferase</keyword>
<dbReference type="CDD" id="cd16651">
    <property type="entry name" value="SPL-RING_NSE2"/>
    <property type="match status" value="1"/>
</dbReference>
<dbReference type="GO" id="GO:0061665">
    <property type="term" value="F:SUMO ligase activity"/>
    <property type="evidence" value="ECO:0007669"/>
    <property type="project" value="TreeGrafter"/>
</dbReference>